<protein>
    <recommendedName>
        <fullName evidence="3">Addiction module toxin RelE</fullName>
    </recommendedName>
</protein>
<reference evidence="1 2" key="1">
    <citation type="journal article" date="2016" name="Nat. Commun.">
        <title>Thousands of microbial genomes shed light on interconnected biogeochemical processes in an aquifer system.</title>
        <authorList>
            <person name="Anantharaman K."/>
            <person name="Brown C.T."/>
            <person name="Hug L.A."/>
            <person name="Sharon I."/>
            <person name="Castelle C.J."/>
            <person name="Probst A.J."/>
            <person name="Thomas B.C."/>
            <person name="Singh A."/>
            <person name="Wilkins M.J."/>
            <person name="Karaoz U."/>
            <person name="Brodie E.L."/>
            <person name="Williams K.H."/>
            <person name="Hubbard S.S."/>
            <person name="Banfield J.F."/>
        </authorList>
    </citation>
    <scope>NUCLEOTIDE SEQUENCE [LARGE SCALE GENOMIC DNA]</scope>
</reference>
<evidence type="ECO:0000313" key="1">
    <source>
        <dbReference type="EMBL" id="OGY17986.1"/>
    </source>
</evidence>
<accession>A0A1G1VRG8</accession>
<dbReference type="InterPro" id="IPR035093">
    <property type="entry name" value="RelE/ParE_toxin_dom_sf"/>
</dbReference>
<dbReference type="AlphaFoldDB" id="A0A1G1VRG8"/>
<comment type="caution">
    <text evidence="1">The sequence shown here is derived from an EMBL/GenBank/DDBJ whole genome shotgun (WGS) entry which is preliminary data.</text>
</comment>
<dbReference type="Proteomes" id="UP000177324">
    <property type="component" value="Unassembled WGS sequence"/>
</dbReference>
<name>A0A1G1VRG8_9BACT</name>
<sequence length="96" mass="11617">MVKVKHTGEFYSDLRSVLEEDENYQELVDLAVERFVKNPKDTRLEVHPLKRRMKDKWAFSVDDDVRIVFEWLRKRTVRFLAIGGHPRVYRRGMIRV</sequence>
<dbReference type="SUPFAM" id="SSF143011">
    <property type="entry name" value="RelE-like"/>
    <property type="match status" value="1"/>
</dbReference>
<evidence type="ECO:0008006" key="3">
    <source>
        <dbReference type="Google" id="ProtNLM"/>
    </source>
</evidence>
<proteinExistence type="predicted"/>
<organism evidence="1 2">
    <name type="scientific">Candidatus Chisholmbacteria bacterium RIFCSPHIGHO2_01_FULL_48_12</name>
    <dbReference type="NCBI Taxonomy" id="1797589"/>
    <lineage>
        <taxon>Bacteria</taxon>
        <taxon>Candidatus Chisholmiibacteriota</taxon>
    </lineage>
</organism>
<gene>
    <name evidence="1" type="ORF">A2784_04860</name>
</gene>
<dbReference type="STRING" id="1797589.A2784_04860"/>
<evidence type="ECO:0000313" key="2">
    <source>
        <dbReference type="Proteomes" id="UP000177324"/>
    </source>
</evidence>
<dbReference type="Gene3D" id="3.30.2310.20">
    <property type="entry name" value="RelE-like"/>
    <property type="match status" value="1"/>
</dbReference>
<dbReference type="EMBL" id="MHCH01000012">
    <property type="protein sequence ID" value="OGY17986.1"/>
    <property type="molecule type" value="Genomic_DNA"/>
</dbReference>